<dbReference type="EMBL" id="CP003191">
    <property type="protein sequence ID" value="AEW22033.1"/>
    <property type="molecule type" value="Genomic_DNA"/>
</dbReference>
<name>G8UMI3_TANFA</name>
<evidence type="ECO:0000313" key="1">
    <source>
        <dbReference type="EMBL" id="AEW22033.1"/>
    </source>
</evidence>
<proteinExistence type="predicted"/>
<dbReference type="PATRIC" id="fig|203275.8.peg.596"/>
<organism evidence="1 2">
    <name type="scientific">Tannerella forsythia (strain ATCC 43037 / JCM 10827 / CCUG 21028 A / KCTC 5666 / FDC 338)</name>
    <name type="common">Bacteroides forsythus</name>
    <dbReference type="NCBI Taxonomy" id="203275"/>
    <lineage>
        <taxon>Bacteria</taxon>
        <taxon>Pseudomonadati</taxon>
        <taxon>Bacteroidota</taxon>
        <taxon>Bacteroidia</taxon>
        <taxon>Bacteroidales</taxon>
        <taxon>Tannerellaceae</taxon>
        <taxon>Tannerella</taxon>
    </lineage>
</organism>
<accession>G8UMI3</accession>
<reference evidence="2" key="1">
    <citation type="submission" date="2011-12" db="EMBL/GenBank/DDBJ databases">
        <title>Complete sequence of Tannerella forsythia ATCC 43037.</title>
        <authorList>
            <person name="Dewhirst F."/>
            <person name="Tanner A."/>
            <person name="Izard J."/>
            <person name="Brinkac L."/>
            <person name="Durkin A.S."/>
            <person name="Hostetler J."/>
            <person name="Shetty J."/>
            <person name="Torralba M."/>
            <person name="Gill S."/>
            <person name="Nelson K."/>
        </authorList>
    </citation>
    <scope>NUCLEOTIDE SEQUENCE [LARGE SCALE GENOMIC DNA]</scope>
    <source>
        <strain evidence="2">ATCC 43037 / JCM 10827 / CCUG 33226 / KCTC 5666 / FDC 338</strain>
    </source>
</reference>
<protein>
    <submittedName>
        <fullName evidence="1">Uncharacterized protein</fullName>
    </submittedName>
</protein>
<dbReference type="Proteomes" id="UP000005436">
    <property type="component" value="Chromosome"/>
</dbReference>
<dbReference type="KEGG" id="tfo:BFO_0672"/>
<dbReference type="HOGENOM" id="CLU_3067104_0_0_10"/>
<sequence length="53" mass="6176">MSICDSSFIKQILKNEKNIFFCLEKGGDGYRTEGIQPSEEVNYFCPKNVERIR</sequence>
<evidence type="ECO:0000313" key="2">
    <source>
        <dbReference type="Proteomes" id="UP000005436"/>
    </source>
</evidence>
<dbReference type="AlphaFoldDB" id="G8UMI3"/>
<keyword evidence="2" id="KW-1185">Reference proteome</keyword>
<gene>
    <name evidence="1" type="ordered locus">BFO_0672</name>
</gene>
<dbReference type="STRING" id="203275.BFO_0672"/>